<feature type="region of interest" description="Disordered" evidence="1">
    <location>
        <begin position="171"/>
        <end position="201"/>
    </location>
</feature>
<protein>
    <submittedName>
        <fullName evidence="3">Spermatogenesis associated 7</fullName>
    </submittedName>
</protein>
<evidence type="ECO:0000313" key="2">
    <source>
        <dbReference type="Proteomes" id="UP000095283"/>
    </source>
</evidence>
<proteinExistence type="predicted"/>
<dbReference type="AlphaFoldDB" id="A0A1I7XBN4"/>
<evidence type="ECO:0000313" key="3">
    <source>
        <dbReference type="WBParaSite" id="Hba_14854"/>
    </source>
</evidence>
<dbReference type="WBParaSite" id="Hba_14854">
    <property type="protein sequence ID" value="Hba_14854"/>
    <property type="gene ID" value="Hba_14854"/>
</dbReference>
<name>A0A1I7XBN4_HETBA</name>
<evidence type="ECO:0000256" key="1">
    <source>
        <dbReference type="SAM" id="MobiDB-lite"/>
    </source>
</evidence>
<reference evidence="3" key="1">
    <citation type="submission" date="2016-11" db="UniProtKB">
        <authorList>
            <consortium name="WormBaseParasite"/>
        </authorList>
    </citation>
    <scope>IDENTIFICATION</scope>
</reference>
<accession>A0A1I7XBN4</accession>
<organism evidence="2 3">
    <name type="scientific">Heterorhabditis bacteriophora</name>
    <name type="common">Entomopathogenic nematode worm</name>
    <dbReference type="NCBI Taxonomy" id="37862"/>
    <lineage>
        <taxon>Eukaryota</taxon>
        <taxon>Metazoa</taxon>
        <taxon>Ecdysozoa</taxon>
        <taxon>Nematoda</taxon>
        <taxon>Chromadorea</taxon>
        <taxon>Rhabditida</taxon>
        <taxon>Rhabditina</taxon>
        <taxon>Rhabditomorpha</taxon>
        <taxon>Strongyloidea</taxon>
        <taxon>Heterorhabditidae</taxon>
        <taxon>Heterorhabditis</taxon>
    </lineage>
</organism>
<dbReference type="Proteomes" id="UP000095283">
    <property type="component" value="Unplaced"/>
</dbReference>
<keyword evidence="2" id="KW-1185">Reference proteome</keyword>
<feature type="compositionally biased region" description="Basic and acidic residues" evidence="1">
    <location>
        <begin position="176"/>
        <end position="188"/>
    </location>
</feature>
<sequence length="285" mass="32838">MLSEWLCSLPTYDAEKQKVGTEYADRCMIGHLENAIKKIPSKMEFKKSSINPSRLYRVIISLIFCFFVVDLVDKNVRAEAEANFHLLDRVVYTLQGEKPVTTEMTGKKSMNWKTKKTRVHSKQLPTMLPDSAHYVVKRPHTINDDKPMCCTVFNKDECICSHKYVTSSQYSWRQRKIGEHQSERKDRNASNSGLQDGSSHRQDIYNVQPISHILGRNLHSAPSREHSPIFSQMENITLRNDMHKTQSKGHSFNNSQRRFVSSSFPKDLKLTDMKPSTVGLTQKCI</sequence>